<sequence>MNAIATPAMGFITCTEPLQAKGNGYDYPILVRIEFERQSDDSVQLISRGGHTGKLIKNARRVNISSHDWDNRPYDPLDTTGIFHVARCDGLAVAGDKRFQIIARSTCVLVIGRCSKVCTNEHQ</sequence>
<proteinExistence type="predicted"/>
<dbReference type="Proteomes" id="UP000276194">
    <property type="component" value="Unassembled WGS sequence"/>
</dbReference>
<comment type="caution">
    <text evidence="1">The sequence shown here is derived from an EMBL/GenBank/DDBJ whole genome shotgun (WGS) entry which is preliminary data.</text>
</comment>
<organism evidence="1 2">
    <name type="scientific">Pseudomonas amygdali pv. mori</name>
    <dbReference type="NCBI Taxonomy" id="34065"/>
    <lineage>
        <taxon>Bacteria</taxon>
        <taxon>Pseudomonadati</taxon>
        <taxon>Pseudomonadota</taxon>
        <taxon>Gammaproteobacteria</taxon>
        <taxon>Pseudomonadales</taxon>
        <taxon>Pseudomonadaceae</taxon>
        <taxon>Pseudomonas</taxon>
        <taxon>Pseudomonas amygdali</taxon>
    </lineage>
</organism>
<evidence type="ECO:0000313" key="1">
    <source>
        <dbReference type="EMBL" id="RMT17860.1"/>
    </source>
</evidence>
<reference evidence="1 2" key="1">
    <citation type="submission" date="2018-08" db="EMBL/GenBank/DDBJ databases">
        <title>Recombination of ecologically and evolutionarily significant loci maintains genetic cohesion in the Pseudomonas syringae species complex.</title>
        <authorList>
            <person name="Dillon M."/>
            <person name="Thakur S."/>
            <person name="Almeida R.N.D."/>
            <person name="Weir B.S."/>
            <person name="Guttman D.S."/>
        </authorList>
    </citation>
    <scope>NUCLEOTIDE SEQUENCE [LARGE SCALE GENOMIC DNA]</scope>
    <source>
        <strain evidence="1 2">ICMP 6941</strain>
    </source>
</reference>
<gene>
    <name evidence="1" type="ORF">ALP52_200109</name>
</gene>
<dbReference type="AlphaFoldDB" id="A0A3M5J4G2"/>
<evidence type="ECO:0000313" key="2">
    <source>
        <dbReference type="Proteomes" id="UP000276194"/>
    </source>
</evidence>
<name>A0A3M5J4G2_PSEA0</name>
<accession>A0A3M5J4G2</accession>
<protein>
    <submittedName>
        <fullName evidence="1">Uncharacterized protein</fullName>
    </submittedName>
</protein>
<dbReference type="EMBL" id="RBTD01000313">
    <property type="protein sequence ID" value="RMT17860.1"/>
    <property type="molecule type" value="Genomic_DNA"/>
</dbReference>